<accession>A0A225EBS4</accession>
<comment type="caution">
    <text evidence="1">The sequence shown here is derived from an EMBL/GenBank/DDBJ whole genome shotgun (WGS) entry which is preliminary data.</text>
</comment>
<dbReference type="EMBL" id="NIDE01000001">
    <property type="protein sequence ID" value="OWK47456.1"/>
    <property type="molecule type" value="Genomic_DNA"/>
</dbReference>
<evidence type="ECO:0000313" key="2">
    <source>
        <dbReference type="Proteomes" id="UP000214646"/>
    </source>
</evidence>
<evidence type="ECO:0000313" key="1">
    <source>
        <dbReference type="EMBL" id="OWK47456.1"/>
    </source>
</evidence>
<sequence length="73" mass="8386">MNAAIATGWVESTDHGAFLNRLALGDRVDRLFSAMYCREIWSLIKNDQSRTAIEIPRRTQTGLPRRDLTHELE</sequence>
<name>A0A225EBS4_9BACT</name>
<reference evidence="2" key="1">
    <citation type="submission" date="2017-06" db="EMBL/GenBank/DDBJ databases">
        <title>Genome analysis of Fimbriiglobus ruber SP5, the first member of the order Planctomycetales with confirmed chitinolytic capability.</title>
        <authorList>
            <person name="Ravin N.V."/>
            <person name="Rakitin A.L."/>
            <person name="Ivanova A.A."/>
            <person name="Beletsky A.V."/>
            <person name="Kulichevskaya I.S."/>
            <person name="Mardanov A.V."/>
            <person name="Dedysh S.N."/>
        </authorList>
    </citation>
    <scope>NUCLEOTIDE SEQUENCE [LARGE SCALE GENOMIC DNA]</scope>
    <source>
        <strain evidence="2">SP5</strain>
    </source>
</reference>
<keyword evidence="2" id="KW-1185">Reference proteome</keyword>
<protein>
    <submittedName>
        <fullName evidence="1">Uncharacterized protein</fullName>
    </submittedName>
</protein>
<dbReference type="Proteomes" id="UP000214646">
    <property type="component" value="Unassembled WGS sequence"/>
</dbReference>
<gene>
    <name evidence="1" type="ORF">FRUB_01155</name>
</gene>
<dbReference type="AlphaFoldDB" id="A0A225EBS4"/>
<organism evidence="1 2">
    <name type="scientific">Fimbriiglobus ruber</name>
    <dbReference type="NCBI Taxonomy" id="1908690"/>
    <lineage>
        <taxon>Bacteria</taxon>
        <taxon>Pseudomonadati</taxon>
        <taxon>Planctomycetota</taxon>
        <taxon>Planctomycetia</taxon>
        <taxon>Gemmatales</taxon>
        <taxon>Gemmataceae</taxon>
        <taxon>Fimbriiglobus</taxon>
    </lineage>
</organism>
<proteinExistence type="predicted"/>